<feature type="transmembrane region" description="Helical" evidence="2">
    <location>
        <begin position="118"/>
        <end position="140"/>
    </location>
</feature>
<evidence type="ECO:0000259" key="3">
    <source>
        <dbReference type="Pfam" id="PF02517"/>
    </source>
</evidence>
<dbReference type="EMBL" id="CABO01000041">
    <property type="protein sequence ID" value="CBI02760.1"/>
    <property type="molecule type" value="Genomic_DNA"/>
</dbReference>
<sequence>MICSDASPVPQPASLNMEQDTAPQSQNETANIPLSACDEQPFIDFVNTARLDIAVPVIFVAVFVLFAACRVTHLLPAGSSFLVAYEFIYFMALLLVILPRRRLFFGLLCGDLNRRTMWLYGLAPLAILVPILVLAVLLTSITHKPIQNFESLNIYRGRDIAAALLAPFGEEIVFRVWLQTRLQQGFGYLGTLFGGARVRPWFSAAGAVLCALLFLANHGGGFSEWGLYALAAWLTWLRFRHRSLGATLISHFVWNGALGLFGILVLMHVLR</sequence>
<reference evidence="4" key="1">
    <citation type="submission" date="2009-10" db="EMBL/GenBank/DDBJ databases">
        <title>Diversity of trophic interactions inside an arsenic-rich microbial ecosystem.</title>
        <authorList>
            <person name="Bertin P.N."/>
            <person name="Heinrich-Salmeron A."/>
            <person name="Pelletier E."/>
            <person name="Goulhen-Chollet F."/>
            <person name="Arsene-Ploetze F."/>
            <person name="Gallien S."/>
            <person name="Calteau A."/>
            <person name="Vallenet D."/>
            <person name="Casiot C."/>
            <person name="Chane-Woon-Ming B."/>
            <person name="Giloteaux L."/>
            <person name="Barakat M."/>
            <person name="Bonnefoy V."/>
            <person name="Bruneel O."/>
            <person name="Chandler M."/>
            <person name="Cleiss J."/>
            <person name="Duran R."/>
            <person name="Elbaz-Poulichet F."/>
            <person name="Fonknechten N."/>
            <person name="Lauga B."/>
            <person name="Mornico D."/>
            <person name="Ortet P."/>
            <person name="Schaeffer C."/>
            <person name="Siguier P."/>
            <person name="Alexander Thil Smith A."/>
            <person name="Van Dorsselaer A."/>
            <person name="Weissenbach J."/>
            <person name="Medigue C."/>
            <person name="Le Paslier D."/>
        </authorList>
    </citation>
    <scope>NUCLEOTIDE SEQUENCE</scope>
</reference>
<evidence type="ECO:0000256" key="1">
    <source>
        <dbReference type="SAM" id="MobiDB-lite"/>
    </source>
</evidence>
<keyword evidence="2" id="KW-0472">Membrane</keyword>
<feature type="region of interest" description="Disordered" evidence="1">
    <location>
        <begin position="1"/>
        <end position="22"/>
    </location>
</feature>
<gene>
    <name evidence="4" type="ORF">CARN4_2604</name>
</gene>
<proteinExistence type="predicted"/>
<keyword evidence="2" id="KW-0812">Transmembrane</keyword>
<name>E6Q6D5_9ZZZZ</name>
<feature type="transmembrane region" description="Helical" evidence="2">
    <location>
        <begin position="198"/>
        <end position="216"/>
    </location>
</feature>
<dbReference type="Pfam" id="PF02517">
    <property type="entry name" value="Rce1-like"/>
    <property type="match status" value="1"/>
</dbReference>
<keyword evidence="2" id="KW-1133">Transmembrane helix</keyword>
<evidence type="ECO:0000256" key="2">
    <source>
        <dbReference type="SAM" id="Phobius"/>
    </source>
</evidence>
<organism evidence="4">
    <name type="scientific">mine drainage metagenome</name>
    <dbReference type="NCBI Taxonomy" id="410659"/>
    <lineage>
        <taxon>unclassified sequences</taxon>
        <taxon>metagenomes</taxon>
        <taxon>ecological metagenomes</taxon>
    </lineage>
</organism>
<comment type="caution">
    <text evidence="4">The sequence shown here is derived from an EMBL/GenBank/DDBJ whole genome shotgun (WGS) entry which is preliminary data.</text>
</comment>
<dbReference type="GO" id="GO:0080120">
    <property type="term" value="P:CAAX-box protein maturation"/>
    <property type="evidence" value="ECO:0007669"/>
    <property type="project" value="UniProtKB-ARBA"/>
</dbReference>
<evidence type="ECO:0000313" key="4">
    <source>
        <dbReference type="EMBL" id="CBI02760.1"/>
    </source>
</evidence>
<feature type="transmembrane region" description="Helical" evidence="2">
    <location>
        <begin position="53"/>
        <end position="75"/>
    </location>
</feature>
<accession>E6Q6D5</accession>
<dbReference type="AlphaFoldDB" id="E6Q6D5"/>
<feature type="compositionally biased region" description="Polar residues" evidence="1">
    <location>
        <begin position="13"/>
        <end position="22"/>
    </location>
</feature>
<dbReference type="GO" id="GO:0004175">
    <property type="term" value="F:endopeptidase activity"/>
    <property type="evidence" value="ECO:0007669"/>
    <property type="project" value="UniProtKB-ARBA"/>
</dbReference>
<protein>
    <recommendedName>
        <fullName evidence="3">CAAX prenyl protease 2/Lysostaphin resistance protein A-like domain-containing protein</fullName>
    </recommendedName>
</protein>
<feature type="transmembrane region" description="Helical" evidence="2">
    <location>
        <begin position="251"/>
        <end position="270"/>
    </location>
</feature>
<dbReference type="InterPro" id="IPR003675">
    <property type="entry name" value="Rce1/LyrA-like_dom"/>
</dbReference>
<feature type="domain" description="CAAX prenyl protease 2/Lysostaphin resistance protein A-like" evidence="3">
    <location>
        <begin position="160"/>
        <end position="256"/>
    </location>
</feature>
<feature type="transmembrane region" description="Helical" evidence="2">
    <location>
        <begin position="81"/>
        <end position="98"/>
    </location>
</feature>